<evidence type="ECO:0000256" key="12">
    <source>
        <dbReference type="ARBA" id="ARBA00023310"/>
    </source>
</evidence>
<evidence type="ECO:0000256" key="10">
    <source>
        <dbReference type="ARBA" id="ARBA00023128"/>
    </source>
</evidence>
<keyword evidence="6" id="KW-0375">Hydrogen ion transport</keyword>
<comment type="subunit">
    <text evidence="14">Component of the ATP synthase complex composed at least of ATP5F1A/subunit alpha, ATP5F1B/subunit beta, ATP5MC1/subunit c (homooctomer), MT-ATP6/subunit a, MT-ATP8/subunit 8, ATP5ME/subunit e, ATP5MF/subunit f, ATP5MG/subunit g, ATP5MK/subunit k, ATP5MJ/subunit j, ATP5F1C/subunit gamma, ATP5F1D/subunit delta, ATP5F1E/subunit epsilon, ATP5PF/subunit F6, ATP5PB/subunit b, ATP5PD/subunit d, ATP5PO/subunit OSCP. ATP synthase complex consists of a soluble F(1) head domain (subunits alpha(3) and beta(3)) - the catalytic core - and a membrane F(0) domain - the membrane proton channel (subunits c, a, 8, e, f, g, k and j). These two domains are linked by a central stalk (subunits gamma, delta, and epsilon) rotating inside the F1 region and a stationary peripheral stalk (subunits F6, b, d, and OSCP). Interacts with DNAJC30; interaction is direct.</text>
</comment>
<dbReference type="InterPro" id="IPR045083">
    <property type="entry name" value="ATP_synth_F0_asu_bact/mt"/>
</dbReference>
<keyword evidence="10 17" id="KW-0496">Mitochondrion</keyword>
<dbReference type="GO" id="GO:0005743">
    <property type="term" value="C:mitochondrial inner membrane"/>
    <property type="evidence" value="ECO:0007669"/>
    <property type="project" value="UniProtKB-SubCell"/>
</dbReference>
<dbReference type="GO" id="GO:0046933">
    <property type="term" value="F:proton-transporting ATP synthase activity, rotational mechanism"/>
    <property type="evidence" value="ECO:0007669"/>
    <property type="project" value="TreeGrafter"/>
</dbReference>
<comment type="subcellular location">
    <subcellularLocation>
        <location evidence="1 15">Mitochondrion inner membrane</location>
        <topology evidence="1 15">Multi-pass membrane protein</topology>
    </subcellularLocation>
</comment>
<evidence type="ECO:0000256" key="7">
    <source>
        <dbReference type="ARBA" id="ARBA00022792"/>
    </source>
</evidence>
<accession>Q8HM74</accession>
<evidence type="ECO:0000256" key="1">
    <source>
        <dbReference type="ARBA" id="ARBA00004448"/>
    </source>
</evidence>
<dbReference type="PRINTS" id="PR00123">
    <property type="entry name" value="ATPASEA"/>
</dbReference>
<feature type="transmembrane region" description="Helical" evidence="16">
    <location>
        <begin position="15"/>
        <end position="33"/>
    </location>
</feature>
<proteinExistence type="inferred from homology"/>
<evidence type="ECO:0000256" key="2">
    <source>
        <dbReference type="ARBA" id="ARBA00006810"/>
    </source>
</evidence>
<keyword evidence="11 16" id="KW-0472">Membrane</keyword>
<comment type="catalytic activity">
    <reaction evidence="13">
        <text>H(+)(in) = H(+)(out)</text>
        <dbReference type="Rhea" id="RHEA:34979"/>
        <dbReference type="ChEBI" id="CHEBI:15378"/>
    </reaction>
</comment>
<comment type="similarity">
    <text evidence="2">Belongs to the ATPase A chain family.</text>
</comment>
<organism evidence="17">
    <name type="scientific">Lophiomus setigerus</name>
    <name type="common">Blackmouth angler</name>
    <name type="synonym">Lophius setigerus</name>
    <dbReference type="NCBI Taxonomy" id="292417"/>
    <lineage>
        <taxon>Eukaryota</taxon>
        <taxon>Metazoa</taxon>
        <taxon>Chordata</taxon>
        <taxon>Craniata</taxon>
        <taxon>Vertebrata</taxon>
        <taxon>Euteleostomi</taxon>
        <taxon>Actinopterygii</taxon>
        <taxon>Neopterygii</taxon>
        <taxon>Teleostei</taxon>
        <taxon>Neoteleostei</taxon>
        <taxon>Acanthomorphata</taxon>
        <taxon>Eupercaria</taxon>
        <taxon>Lophiiformes</taxon>
        <taxon>Lophiidae</taxon>
        <taxon>Lophiomus</taxon>
    </lineage>
</organism>
<dbReference type="InterPro" id="IPR023011">
    <property type="entry name" value="ATP_synth_F0_asu_AS"/>
</dbReference>
<evidence type="ECO:0000256" key="8">
    <source>
        <dbReference type="ARBA" id="ARBA00022989"/>
    </source>
</evidence>
<evidence type="ECO:0000256" key="3">
    <source>
        <dbReference type="ARBA" id="ARBA00022448"/>
    </source>
</evidence>
<keyword evidence="5 16" id="KW-0812">Transmembrane</keyword>
<keyword evidence="3" id="KW-0813">Transport</keyword>
<geneLocation type="mitochondrion" evidence="17"/>
<dbReference type="InterPro" id="IPR000568">
    <property type="entry name" value="ATP_synth_F0_asu"/>
</dbReference>
<evidence type="ECO:0000256" key="14">
    <source>
        <dbReference type="ARBA" id="ARBA00063051"/>
    </source>
</evidence>
<evidence type="ECO:0000256" key="9">
    <source>
        <dbReference type="ARBA" id="ARBA00023065"/>
    </source>
</evidence>
<reference evidence="17" key="1">
    <citation type="journal article" date="2003" name="Mol. Phylogenet. Evol.">
        <title>Major patterns of higher teleostean phylogenies: a new perspective based on 100 complete mitochondrial DNA sequences.</title>
        <authorList>
            <person name="Miya M."/>
            <person name="Takeshima H."/>
            <person name="Endo H."/>
            <person name="Ishiguro N.B."/>
            <person name="Inoue J.G."/>
            <person name="Mukai T."/>
            <person name="Satoh T.P."/>
            <person name="Yamaguchi M."/>
            <person name="Kawaguchi A."/>
            <person name="Mabuchi K."/>
            <person name="Shirai S.M."/>
            <person name="Nishida M."/>
        </authorList>
    </citation>
    <scope>NUCLEOTIDE SEQUENCE</scope>
</reference>
<evidence type="ECO:0000256" key="5">
    <source>
        <dbReference type="ARBA" id="ARBA00022692"/>
    </source>
</evidence>
<dbReference type="CDD" id="cd00310">
    <property type="entry name" value="ATP-synt_Fo_a_6"/>
    <property type="match status" value="1"/>
</dbReference>
<protein>
    <recommendedName>
        <fullName evidence="15">ATP synthase subunit a</fullName>
    </recommendedName>
</protein>
<feature type="transmembrane region" description="Helical" evidence="16">
    <location>
        <begin position="99"/>
        <end position="118"/>
    </location>
</feature>
<feature type="transmembrane region" description="Helical" evidence="16">
    <location>
        <begin position="69"/>
        <end position="93"/>
    </location>
</feature>
<dbReference type="GO" id="GO:0045259">
    <property type="term" value="C:proton-transporting ATP synthase complex"/>
    <property type="evidence" value="ECO:0007669"/>
    <property type="project" value="UniProtKB-KW"/>
</dbReference>
<gene>
    <name evidence="17" type="primary">ATPase 6</name>
</gene>
<dbReference type="PANTHER" id="PTHR11410:SF0">
    <property type="entry name" value="ATP SYNTHASE SUBUNIT A"/>
    <property type="match status" value="1"/>
</dbReference>
<evidence type="ECO:0000256" key="4">
    <source>
        <dbReference type="ARBA" id="ARBA00022547"/>
    </source>
</evidence>
<dbReference type="EMBL" id="AP004413">
    <property type="protein sequence ID" value="BAC23286.1"/>
    <property type="molecule type" value="Genomic_DNA"/>
</dbReference>
<evidence type="ECO:0000256" key="13">
    <source>
        <dbReference type="ARBA" id="ARBA00024169"/>
    </source>
</evidence>
<dbReference type="Gene3D" id="1.20.120.220">
    <property type="entry name" value="ATP synthase, F0 complex, subunit A"/>
    <property type="match status" value="1"/>
</dbReference>
<sequence length="227" mass="25173">MTLSLFEQFEINSTFGVPVIILAFTLPWLLIATPSRKLLTNRLVSVQKRFIRWVVKELIRPMSLGGHKWALLLTSLLLFIMTLNIFGLLPHSFTPTTQLAMNLGLSVPLWMATVIVGFRKHRSAALAHFLPLGAPNALIPILVIIELISLIVRPLALAVRLTANITAGHLMMQIVATGAQVLIPLMPVTAFITLLTLILFFILEAAMALVQAYVFVLLLSLYLEESQ</sequence>
<evidence type="ECO:0000256" key="6">
    <source>
        <dbReference type="ARBA" id="ARBA00022781"/>
    </source>
</evidence>
<feature type="transmembrane region" description="Helical" evidence="16">
    <location>
        <begin position="130"/>
        <end position="152"/>
    </location>
</feature>
<dbReference type="Pfam" id="PF00119">
    <property type="entry name" value="ATP-synt_A"/>
    <property type="match status" value="1"/>
</dbReference>
<keyword evidence="4" id="KW-0138">CF(0)</keyword>
<evidence type="ECO:0000256" key="15">
    <source>
        <dbReference type="RuleBase" id="RU004450"/>
    </source>
</evidence>
<evidence type="ECO:0000313" key="17">
    <source>
        <dbReference type="EMBL" id="BAC23286.1"/>
    </source>
</evidence>
<evidence type="ECO:0000256" key="16">
    <source>
        <dbReference type="SAM" id="Phobius"/>
    </source>
</evidence>
<keyword evidence="7" id="KW-0999">Mitochondrion inner membrane</keyword>
<keyword evidence="9" id="KW-0406">Ion transport</keyword>
<name>Q8HM74_LOPSE</name>
<keyword evidence="12" id="KW-0066">ATP synthesis</keyword>
<dbReference type="PANTHER" id="PTHR11410">
    <property type="entry name" value="ATP SYNTHASE SUBUNIT A"/>
    <property type="match status" value="1"/>
</dbReference>
<keyword evidence="8 16" id="KW-1133">Transmembrane helix</keyword>
<evidence type="ECO:0000256" key="11">
    <source>
        <dbReference type="ARBA" id="ARBA00023136"/>
    </source>
</evidence>
<feature type="transmembrane region" description="Helical" evidence="16">
    <location>
        <begin position="190"/>
        <end position="223"/>
    </location>
</feature>
<dbReference type="SUPFAM" id="SSF81336">
    <property type="entry name" value="F1F0 ATP synthase subunit A"/>
    <property type="match status" value="1"/>
</dbReference>
<dbReference type="PROSITE" id="PS00449">
    <property type="entry name" value="ATPASE_A"/>
    <property type="match status" value="1"/>
</dbReference>
<dbReference type="NCBIfam" id="TIGR01131">
    <property type="entry name" value="ATP_synt_6_or_A"/>
    <property type="match status" value="1"/>
</dbReference>
<dbReference type="InterPro" id="IPR035908">
    <property type="entry name" value="F0_ATP_A_sf"/>
</dbReference>
<dbReference type="AlphaFoldDB" id="Q8HM74"/>